<reference evidence="7 8" key="1">
    <citation type="submission" date="2018-03" db="EMBL/GenBank/DDBJ databases">
        <title>Brevisbacillus phylogenomics.</title>
        <authorList>
            <person name="Dunlap C."/>
        </authorList>
    </citation>
    <scope>NUCLEOTIDE SEQUENCE [LARGE SCALE GENOMIC DNA]</scope>
    <source>
        <strain evidence="7 8">NRRL B-41110</strain>
    </source>
</reference>
<gene>
    <name evidence="7" type="ORF">C7R92_29185</name>
</gene>
<dbReference type="SMART" id="SM00857">
    <property type="entry name" value="Resolvase"/>
    <property type="match status" value="1"/>
</dbReference>
<dbReference type="EMBL" id="PXZO01000067">
    <property type="protein sequence ID" value="PSK02733.1"/>
    <property type="molecule type" value="Genomic_DNA"/>
</dbReference>
<evidence type="ECO:0000313" key="7">
    <source>
        <dbReference type="EMBL" id="PSK02733.1"/>
    </source>
</evidence>
<keyword evidence="2" id="KW-0229">DNA integration</keyword>
<dbReference type="Gene3D" id="3.40.50.1390">
    <property type="entry name" value="Resolvase, N-terminal catalytic domain"/>
    <property type="match status" value="1"/>
</dbReference>
<dbReference type="SUPFAM" id="SSF53041">
    <property type="entry name" value="Resolvase-like"/>
    <property type="match status" value="1"/>
</dbReference>
<dbReference type="InterPro" id="IPR006118">
    <property type="entry name" value="Recombinase_CS"/>
</dbReference>
<evidence type="ECO:0000256" key="3">
    <source>
        <dbReference type="ARBA" id="ARBA00023125"/>
    </source>
</evidence>
<evidence type="ECO:0000256" key="2">
    <source>
        <dbReference type="ARBA" id="ARBA00022908"/>
    </source>
</evidence>
<protein>
    <submittedName>
        <fullName evidence="7">Resolvase</fullName>
    </submittedName>
</protein>
<keyword evidence="3" id="KW-0238">DNA-binding</keyword>
<keyword evidence="8" id="KW-1185">Reference proteome</keyword>
<accession>A0ABX5FGE6</accession>
<keyword evidence="4" id="KW-0233">DNA recombination</keyword>
<dbReference type="Proteomes" id="UP000241645">
    <property type="component" value="Unassembled WGS sequence"/>
</dbReference>
<comment type="similarity">
    <text evidence="1">Belongs to the site-specific recombinase resolvase family.</text>
</comment>
<dbReference type="InterPro" id="IPR036162">
    <property type="entry name" value="Resolvase-like_N_sf"/>
</dbReference>
<dbReference type="PANTHER" id="PTHR30461:SF26">
    <property type="entry name" value="RESOLVASE HOMOLOG YNEB"/>
    <property type="match status" value="1"/>
</dbReference>
<evidence type="ECO:0000313" key="8">
    <source>
        <dbReference type="Proteomes" id="UP000241645"/>
    </source>
</evidence>
<comment type="caution">
    <text evidence="7">The sequence shown here is derived from an EMBL/GenBank/DDBJ whole genome shotgun (WGS) entry which is preliminary data.</text>
</comment>
<evidence type="ECO:0000256" key="4">
    <source>
        <dbReference type="ARBA" id="ARBA00023172"/>
    </source>
</evidence>
<name>A0ABX5FGE6_9BACL</name>
<dbReference type="InterPro" id="IPR050639">
    <property type="entry name" value="SSR_resolvase"/>
</dbReference>
<evidence type="ECO:0000259" key="6">
    <source>
        <dbReference type="PROSITE" id="PS51736"/>
    </source>
</evidence>
<proteinExistence type="inferred from homology"/>
<sequence>MMKVAYVRVSTTEQNEERQVKALESHQIEKWFIEKVSGKDRNRPQLQALFDFVREGDTIYIESISRLARSTYDFLSIVRECEAKGVQLVSLKESIDTSTPQGKFMLTIFGALYELERENIKQRQAEGIEVALNNGVKFGRPKQAITADFTKAYKDWKAGQITATEAMKRLNMKPNTFYRRVKEYEHKA</sequence>
<evidence type="ECO:0000256" key="1">
    <source>
        <dbReference type="ARBA" id="ARBA00009913"/>
    </source>
</evidence>
<dbReference type="InterPro" id="IPR006119">
    <property type="entry name" value="Resolv_N"/>
</dbReference>
<organism evidence="7 8">
    <name type="scientific">Brevibacillus porteri</name>
    <dbReference type="NCBI Taxonomy" id="2126350"/>
    <lineage>
        <taxon>Bacteria</taxon>
        <taxon>Bacillati</taxon>
        <taxon>Bacillota</taxon>
        <taxon>Bacilli</taxon>
        <taxon>Bacillales</taxon>
        <taxon>Paenibacillaceae</taxon>
        <taxon>Brevibacillus</taxon>
    </lineage>
</organism>
<dbReference type="PANTHER" id="PTHR30461">
    <property type="entry name" value="DNA-INVERTASE FROM LAMBDOID PROPHAGE"/>
    <property type="match status" value="1"/>
</dbReference>
<feature type="active site" description="O-(5'-phospho-DNA)-serine intermediate" evidence="5">
    <location>
        <position position="10"/>
    </location>
</feature>
<dbReference type="Pfam" id="PF00239">
    <property type="entry name" value="Resolvase"/>
    <property type="match status" value="1"/>
</dbReference>
<feature type="domain" description="Resolvase/invertase-type recombinase catalytic" evidence="6">
    <location>
        <begin position="2"/>
        <end position="135"/>
    </location>
</feature>
<dbReference type="PROSITE" id="PS00397">
    <property type="entry name" value="RECOMBINASES_1"/>
    <property type="match status" value="1"/>
</dbReference>
<dbReference type="PROSITE" id="PS51736">
    <property type="entry name" value="RECOMBINASES_3"/>
    <property type="match status" value="1"/>
</dbReference>
<dbReference type="CDD" id="cd03768">
    <property type="entry name" value="SR_ResInv"/>
    <property type="match status" value="1"/>
</dbReference>
<evidence type="ECO:0000256" key="5">
    <source>
        <dbReference type="PROSITE-ProRule" id="PRU10137"/>
    </source>
</evidence>